<keyword evidence="1" id="KW-0812">Transmembrane</keyword>
<keyword evidence="1" id="KW-1133">Transmembrane helix</keyword>
<gene>
    <name evidence="5" type="ORF">FUAX_17480</name>
</gene>
<dbReference type="Gene3D" id="2.60.120.1440">
    <property type="match status" value="1"/>
</dbReference>
<dbReference type="InterPro" id="IPR032623">
    <property type="entry name" value="FecR_N"/>
</dbReference>
<feature type="transmembrane region" description="Helical" evidence="1">
    <location>
        <begin position="80"/>
        <end position="99"/>
    </location>
</feature>
<dbReference type="InterPro" id="IPR006860">
    <property type="entry name" value="FecR"/>
</dbReference>
<reference evidence="5 6" key="1">
    <citation type="submission" date="2021-12" db="EMBL/GenBank/DDBJ databases">
        <title>Genome sequencing of bacteria with rrn-lacking chromosome and rrn-plasmid.</title>
        <authorList>
            <person name="Anda M."/>
            <person name="Iwasaki W."/>
        </authorList>
    </citation>
    <scope>NUCLEOTIDE SEQUENCE [LARGE SCALE GENOMIC DNA]</scope>
    <source>
        <strain evidence="5 6">DSM 100852</strain>
    </source>
</reference>
<dbReference type="PANTHER" id="PTHR30273">
    <property type="entry name" value="PERIPLASMIC SIGNAL SENSOR AND SIGMA FACTOR ACTIVATOR FECR-RELATED"/>
    <property type="match status" value="1"/>
</dbReference>
<dbReference type="Pfam" id="PF04773">
    <property type="entry name" value="FecR"/>
    <property type="match status" value="1"/>
</dbReference>
<dbReference type="InterPro" id="IPR032508">
    <property type="entry name" value="FecR_C"/>
</dbReference>
<dbReference type="Proteomes" id="UP001348817">
    <property type="component" value="Chromosome"/>
</dbReference>
<name>A0AAU9CK54_9BACT</name>
<evidence type="ECO:0000313" key="5">
    <source>
        <dbReference type="EMBL" id="BDD09316.1"/>
    </source>
</evidence>
<keyword evidence="6" id="KW-1185">Reference proteome</keyword>
<dbReference type="RefSeq" id="WP_338394526.1">
    <property type="nucleotide sequence ID" value="NZ_AP025314.1"/>
</dbReference>
<organism evidence="5 6">
    <name type="scientific">Fulvitalea axinellae</name>
    <dbReference type="NCBI Taxonomy" id="1182444"/>
    <lineage>
        <taxon>Bacteria</taxon>
        <taxon>Pseudomonadati</taxon>
        <taxon>Bacteroidota</taxon>
        <taxon>Cytophagia</taxon>
        <taxon>Cytophagales</taxon>
        <taxon>Persicobacteraceae</taxon>
        <taxon>Fulvitalea</taxon>
    </lineage>
</organism>
<feature type="domain" description="FecR protein" evidence="2">
    <location>
        <begin position="160"/>
        <end position="252"/>
    </location>
</feature>
<protein>
    <recommendedName>
        <fullName evidence="7">FecR family protein</fullName>
    </recommendedName>
</protein>
<evidence type="ECO:0000313" key="6">
    <source>
        <dbReference type="Proteomes" id="UP001348817"/>
    </source>
</evidence>
<dbReference type="AlphaFoldDB" id="A0AAU9CK54"/>
<evidence type="ECO:0000259" key="4">
    <source>
        <dbReference type="Pfam" id="PF16344"/>
    </source>
</evidence>
<dbReference type="Gene3D" id="3.55.50.30">
    <property type="match status" value="1"/>
</dbReference>
<accession>A0AAU9CK54</accession>
<dbReference type="GO" id="GO:0016989">
    <property type="term" value="F:sigma factor antagonist activity"/>
    <property type="evidence" value="ECO:0007669"/>
    <property type="project" value="TreeGrafter"/>
</dbReference>
<evidence type="ECO:0000259" key="2">
    <source>
        <dbReference type="Pfam" id="PF04773"/>
    </source>
</evidence>
<proteinExistence type="predicted"/>
<dbReference type="InterPro" id="IPR012373">
    <property type="entry name" value="Ferrdict_sens_TM"/>
</dbReference>
<dbReference type="Pfam" id="PF16220">
    <property type="entry name" value="DUF4880"/>
    <property type="match status" value="1"/>
</dbReference>
<evidence type="ECO:0008006" key="7">
    <source>
        <dbReference type="Google" id="ProtNLM"/>
    </source>
</evidence>
<dbReference type="Pfam" id="PF16344">
    <property type="entry name" value="FecR_C"/>
    <property type="match status" value="1"/>
</dbReference>
<evidence type="ECO:0000259" key="3">
    <source>
        <dbReference type="Pfam" id="PF16220"/>
    </source>
</evidence>
<feature type="domain" description="Protein FecR C-terminal" evidence="4">
    <location>
        <begin position="299"/>
        <end position="366"/>
    </location>
</feature>
<keyword evidence="1" id="KW-0472">Membrane</keyword>
<dbReference type="EMBL" id="AP025314">
    <property type="protein sequence ID" value="BDD09316.1"/>
    <property type="molecule type" value="Genomic_DNA"/>
</dbReference>
<evidence type="ECO:0000256" key="1">
    <source>
        <dbReference type="SAM" id="Phobius"/>
    </source>
</evidence>
<dbReference type="PANTHER" id="PTHR30273:SF2">
    <property type="entry name" value="PROTEIN FECR"/>
    <property type="match status" value="1"/>
</dbReference>
<feature type="domain" description="FecR N-terminal" evidence="3">
    <location>
        <begin position="15"/>
        <end position="42"/>
    </location>
</feature>
<dbReference type="PIRSF" id="PIRSF018266">
    <property type="entry name" value="FecR"/>
    <property type="match status" value="1"/>
</dbReference>
<dbReference type="KEGG" id="fax:FUAX_17480"/>
<sequence length="368" mass="42445">MTGKIQEATVKYLKGELDAEARADLDRWLAEDEANRRAFDETVEMWRAFGDSESVTVEIPEPVWMKPETKVVPMRNKSRWWAVAATLLLAGVFSYVLFFRGGSSDVDYMAHSEVTITYRGDRDLEVKTIDALQEEKGIDYHKGKNEINIDKPFFDNREITVNVPMGKRISLRLSDGTKVNLNSMSTLVFPSQFKTKRKVRLLTGEGFFSVAKSEKPFIVRMKGLNVRVLGTEFNVSNYKGEDRSVTLEEGSVALYQKDEKKRATLKPGQQALIRADNPSRMMIRDVETGLYSCWKDNVLRFEDTSFGVLEARLERWYDVEIENSNERLGNDRFTGLFDGRDNIETILKLLAFRDNIRYEIEGRKIRVW</sequence>